<dbReference type="GO" id="GO:0016887">
    <property type="term" value="F:ATP hydrolysis activity"/>
    <property type="evidence" value="ECO:0007669"/>
    <property type="project" value="InterPro"/>
</dbReference>
<dbReference type="Gene3D" id="3.60.10.10">
    <property type="entry name" value="Endonuclease/exonuclease/phosphatase"/>
    <property type="match status" value="1"/>
</dbReference>
<dbReference type="PANTHER" id="PTHR10073:SF12">
    <property type="entry name" value="DNA MISMATCH REPAIR PROTEIN MLH1"/>
    <property type="match status" value="1"/>
</dbReference>
<evidence type="ECO:0000259" key="3">
    <source>
        <dbReference type="Pfam" id="PF16413"/>
    </source>
</evidence>
<dbReference type="EMBL" id="QGNW01001523">
    <property type="protein sequence ID" value="RVW37824.1"/>
    <property type="molecule type" value="Genomic_DNA"/>
</dbReference>
<name>A0A438DQW2_VITVI</name>
<feature type="region of interest" description="Disordered" evidence="2">
    <location>
        <begin position="572"/>
        <end position="594"/>
    </location>
</feature>
<evidence type="ECO:0000256" key="2">
    <source>
        <dbReference type="SAM" id="MobiDB-lite"/>
    </source>
</evidence>
<accession>A0A438DQW2</accession>
<evidence type="ECO:0000313" key="4">
    <source>
        <dbReference type="EMBL" id="RVW37824.1"/>
    </source>
</evidence>
<feature type="compositionally biased region" description="Polar residues" evidence="2">
    <location>
        <begin position="583"/>
        <end position="594"/>
    </location>
</feature>
<dbReference type="InterPro" id="IPR038973">
    <property type="entry name" value="MutL/Mlh/Pms-like"/>
</dbReference>
<dbReference type="GO" id="GO:0140664">
    <property type="term" value="F:ATP-dependent DNA damage sensor activity"/>
    <property type="evidence" value="ECO:0007669"/>
    <property type="project" value="InterPro"/>
</dbReference>
<feature type="coiled-coil region" evidence="1">
    <location>
        <begin position="174"/>
        <end position="208"/>
    </location>
</feature>
<sequence>MTGMEVCTGKESEEGWLGICGRHPLKGKGRGSNWSFLGHEFKGLVLEIDDFQPKVVWHVLVTLRWLCSKCRGGRSSVRQRRNPKETADLTSIQELVSEIEGNSHSGLQDIIKYCTYIGMADDVFALLQHNTHLYLVNVVNLSKELMYQQVLCRFAHFNAIQISNPVPLKELIMLALKEEDLDQQCNENDDLKEKIAEMNMELLKQKSEMLNEYFSLSIDLDGNLSRLPVVLDQYTPDMDRVPEFILCLGNDGFKMVGVPLADPAHFAPKRVFGLSVFQSFESPPRLGPCSSSSLCLVGGVVISVEVERKFGKGDAGEVVVYGRRTKCCEDAFMWVFTRVYGPTLCKEREDFWAELGDIRGLWDDPWCFGGGFNAVRFTRERRYSDRVTATIRHFPYIIEELHLRDILLTGGSFTWCEGVALNKVGFWDAEERVVVLNAEEIKARRAAGEEFPAVGLVGSGILETDVQRNFVEGKGIGTLNSFIKWQCHRRNFLARIKVNGVTQCFCSLLSDPGDWRPNISGILLGLRYNLLTGLWQSNIDWENEKSCFQGISSALANFYALHPPTLPNPSGDNFQFYKKRQSSRNPQDEGNSSSSLATSYKMLRLGLNQSAATIIQETAIAHCNGFLPSLV</sequence>
<organism evidence="4 5">
    <name type="scientific">Vitis vinifera</name>
    <name type="common">Grape</name>
    <dbReference type="NCBI Taxonomy" id="29760"/>
    <lineage>
        <taxon>Eukaryota</taxon>
        <taxon>Viridiplantae</taxon>
        <taxon>Streptophyta</taxon>
        <taxon>Embryophyta</taxon>
        <taxon>Tracheophyta</taxon>
        <taxon>Spermatophyta</taxon>
        <taxon>Magnoliopsida</taxon>
        <taxon>eudicotyledons</taxon>
        <taxon>Gunneridae</taxon>
        <taxon>Pentapetalae</taxon>
        <taxon>rosids</taxon>
        <taxon>Vitales</taxon>
        <taxon>Vitaceae</taxon>
        <taxon>Viteae</taxon>
        <taxon>Vitis</taxon>
    </lineage>
</organism>
<gene>
    <name evidence="4" type="primary">MLH1_4</name>
    <name evidence="4" type="ORF">CK203_087916</name>
</gene>
<reference evidence="4 5" key="1">
    <citation type="journal article" date="2018" name="PLoS Genet.">
        <title>Population sequencing reveals clonal diversity and ancestral inbreeding in the grapevine cultivar Chardonnay.</title>
        <authorList>
            <person name="Roach M.J."/>
            <person name="Johnson D.L."/>
            <person name="Bohlmann J."/>
            <person name="van Vuuren H.J."/>
            <person name="Jones S.J."/>
            <person name="Pretorius I.S."/>
            <person name="Schmidt S.A."/>
            <person name="Borneman A.R."/>
        </authorList>
    </citation>
    <scope>NUCLEOTIDE SEQUENCE [LARGE SCALE GENOMIC DNA]</scope>
    <source>
        <strain evidence="5">cv. Chardonnay</strain>
        <tissue evidence="4">Leaf</tissue>
    </source>
</reference>
<comment type="caution">
    <text evidence="4">The sequence shown here is derived from an EMBL/GenBank/DDBJ whole genome shotgun (WGS) entry which is preliminary data.</text>
</comment>
<keyword evidence="1" id="KW-0175">Coiled coil</keyword>
<dbReference type="SUPFAM" id="SSF56219">
    <property type="entry name" value="DNase I-like"/>
    <property type="match status" value="1"/>
</dbReference>
<dbReference type="InterPro" id="IPR036691">
    <property type="entry name" value="Endo/exonu/phosph_ase_sf"/>
</dbReference>
<evidence type="ECO:0000313" key="5">
    <source>
        <dbReference type="Proteomes" id="UP000288805"/>
    </source>
</evidence>
<dbReference type="PANTHER" id="PTHR10073">
    <property type="entry name" value="DNA MISMATCH REPAIR PROTEIN MLH, PMS, MUTL"/>
    <property type="match status" value="1"/>
</dbReference>
<dbReference type="GO" id="GO:0006298">
    <property type="term" value="P:mismatch repair"/>
    <property type="evidence" value="ECO:0007669"/>
    <property type="project" value="InterPro"/>
</dbReference>
<dbReference type="Proteomes" id="UP000288805">
    <property type="component" value="Unassembled WGS sequence"/>
</dbReference>
<dbReference type="InterPro" id="IPR032189">
    <property type="entry name" value="Mlh1_C"/>
</dbReference>
<dbReference type="GO" id="GO:0032300">
    <property type="term" value="C:mismatch repair complex"/>
    <property type="evidence" value="ECO:0007669"/>
    <property type="project" value="InterPro"/>
</dbReference>
<evidence type="ECO:0000256" key="1">
    <source>
        <dbReference type="SAM" id="Coils"/>
    </source>
</evidence>
<feature type="domain" description="DNA mismatch repair protein Mlh1 C-terminal" evidence="3">
    <location>
        <begin position="89"/>
        <end position="250"/>
    </location>
</feature>
<proteinExistence type="predicted"/>
<feature type="domain" description="DNA mismatch repair protein Mlh1 C-terminal" evidence="3">
    <location>
        <begin position="537"/>
        <end position="587"/>
    </location>
</feature>
<dbReference type="AlphaFoldDB" id="A0A438DQW2"/>
<protein>
    <submittedName>
        <fullName evidence="4">DNA mismatch repair protein MLH1</fullName>
    </submittedName>
</protein>
<dbReference type="Pfam" id="PF16413">
    <property type="entry name" value="Mlh1_C"/>
    <property type="match status" value="2"/>
</dbReference>